<feature type="domain" description="Apple" evidence="4">
    <location>
        <begin position="115"/>
        <end position="198"/>
    </location>
</feature>
<evidence type="ECO:0000256" key="2">
    <source>
        <dbReference type="ARBA" id="ARBA00023157"/>
    </source>
</evidence>
<keyword evidence="3" id="KW-0472">Membrane</keyword>
<proteinExistence type="predicted"/>
<dbReference type="InterPro" id="IPR003609">
    <property type="entry name" value="Pan_app"/>
</dbReference>
<organism evidence="5">
    <name type="scientific">Populus alba</name>
    <name type="common">White poplar</name>
    <dbReference type="NCBI Taxonomy" id="43335"/>
    <lineage>
        <taxon>Eukaryota</taxon>
        <taxon>Viridiplantae</taxon>
        <taxon>Streptophyta</taxon>
        <taxon>Embryophyta</taxon>
        <taxon>Tracheophyta</taxon>
        <taxon>Spermatophyta</taxon>
        <taxon>Magnoliopsida</taxon>
        <taxon>eudicotyledons</taxon>
        <taxon>Gunneridae</taxon>
        <taxon>Pentapetalae</taxon>
        <taxon>rosids</taxon>
        <taxon>fabids</taxon>
        <taxon>Malpighiales</taxon>
        <taxon>Salicaceae</taxon>
        <taxon>Saliceae</taxon>
        <taxon>Populus</taxon>
    </lineage>
</organism>
<accession>A0A4U5QZ36</accession>
<comment type="caution">
    <text evidence="5">The sequence shown here is derived from an EMBL/GenBank/DDBJ whole genome shotgun (WGS) entry which is preliminary data.</text>
</comment>
<evidence type="ECO:0000256" key="1">
    <source>
        <dbReference type="ARBA" id="ARBA00022729"/>
    </source>
</evidence>
<keyword evidence="1" id="KW-0732">Signal</keyword>
<dbReference type="GO" id="GO:0048544">
    <property type="term" value="P:recognition of pollen"/>
    <property type="evidence" value="ECO:0007669"/>
    <property type="project" value="InterPro"/>
</dbReference>
<dbReference type="SMART" id="SM00473">
    <property type="entry name" value="PAN_AP"/>
    <property type="match status" value="1"/>
</dbReference>
<dbReference type="AlphaFoldDB" id="A0A4U5QZ36"/>
<dbReference type="Gene3D" id="1.10.510.10">
    <property type="entry name" value="Transferase(Phosphotransferase) domain 1"/>
    <property type="match status" value="1"/>
</dbReference>
<dbReference type="PANTHER" id="PTHR32444:SF247">
    <property type="entry name" value="OS01G0958200 PROTEIN"/>
    <property type="match status" value="1"/>
</dbReference>
<dbReference type="STRING" id="43335.A0A4U5QZ36"/>
<dbReference type="EMBL" id="RCHU01000057">
    <property type="protein sequence ID" value="TKS16613.1"/>
    <property type="molecule type" value="Genomic_DNA"/>
</dbReference>
<dbReference type="InterPro" id="IPR000858">
    <property type="entry name" value="S_locus_glycoprot_dom"/>
</dbReference>
<dbReference type="CDD" id="cd01098">
    <property type="entry name" value="PAN_AP_plant"/>
    <property type="match status" value="1"/>
</dbReference>
<reference evidence="5" key="1">
    <citation type="submission" date="2018-10" db="EMBL/GenBank/DDBJ databases">
        <title>Population genomic analysis revealed the cold adaptation of white poplar.</title>
        <authorList>
            <person name="Liu Y.-J."/>
        </authorList>
    </citation>
    <scope>NUCLEOTIDE SEQUENCE [LARGE SCALE GENOMIC DNA]</scope>
    <source>
        <strain evidence="5">PAL-ZL1</strain>
    </source>
</reference>
<dbReference type="Pfam" id="PF08276">
    <property type="entry name" value="PAN_2"/>
    <property type="match status" value="1"/>
</dbReference>
<keyword evidence="3" id="KW-0812">Transmembrane</keyword>
<keyword evidence="3" id="KW-1133">Transmembrane helix</keyword>
<dbReference type="Pfam" id="PF00954">
    <property type="entry name" value="S_locus_glycop"/>
    <property type="match status" value="1"/>
</dbReference>
<evidence type="ECO:0000313" key="5">
    <source>
        <dbReference type="EMBL" id="TKS16613.1"/>
    </source>
</evidence>
<name>A0A4U5QZ36_POPAL</name>
<feature type="transmembrane region" description="Helical" evidence="3">
    <location>
        <begin position="214"/>
        <end position="234"/>
    </location>
</feature>
<dbReference type="PROSITE" id="PS50948">
    <property type="entry name" value="PAN"/>
    <property type="match status" value="1"/>
</dbReference>
<dbReference type="SUPFAM" id="SSF57414">
    <property type="entry name" value="Hairpin loop containing domain-like"/>
    <property type="match status" value="1"/>
</dbReference>
<evidence type="ECO:0000256" key="3">
    <source>
        <dbReference type="SAM" id="Phobius"/>
    </source>
</evidence>
<dbReference type="PANTHER" id="PTHR32444">
    <property type="entry name" value="BULB-TYPE LECTIN DOMAIN-CONTAINING PROTEIN"/>
    <property type="match status" value="1"/>
</dbReference>
<gene>
    <name evidence="5" type="ORF">D5086_0000021430</name>
</gene>
<sequence>MRSNYIYNFSYVNDANESYFTYSLYNETLISRFVMAAGGQIQQQSWVESTRQWFLFWSQPKTQCEVYAYCGAFGRCNGNSQPFCNCLRGFNPKKWEDWKSEVFSGGCVRAKNLQCGNSSVVNGKSDRFFSSNNMKLPANPQTVAARSAQECESTCLSNCTCTAYAYDGSLCSVWFGDLLDMQQVADDSNGSTIYIRLAASEFSSSKNDKGIVKGGVVGSVVMVSLFGLVLFVFLRRRKTVKTGKAVEGRRNSEKSEDGKVKFFPSYAASQINQEHGEILSLLDHRLEGNADLEELTRICKVACWCIQDDEAHRPSMGQVVQILEGVVNVNPPPVPRSLQVFVDNQESIIFFTESSSSHSSQATPPLC</sequence>
<protein>
    <recommendedName>
        <fullName evidence="4">Apple domain-containing protein</fullName>
    </recommendedName>
</protein>
<keyword evidence="2" id="KW-1015">Disulfide bond</keyword>
<evidence type="ECO:0000259" key="4">
    <source>
        <dbReference type="PROSITE" id="PS50948"/>
    </source>
</evidence>